<feature type="compositionally biased region" description="Low complexity" evidence="2">
    <location>
        <begin position="732"/>
        <end position="744"/>
    </location>
</feature>
<comment type="caution">
    <text evidence="4">The sequence shown here is derived from an EMBL/GenBank/DDBJ whole genome shotgun (WGS) entry which is preliminary data.</text>
</comment>
<accession>A0AAV5GKM8</accession>
<dbReference type="InterPro" id="IPR045046">
    <property type="entry name" value="Vps9-like"/>
</dbReference>
<feature type="compositionally biased region" description="Polar residues" evidence="2">
    <location>
        <begin position="126"/>
        <end position="146"/>
    </location>
</feature>
<feature type="compositionally biased region" description="Basic and acidic residues" evidence="2">
    <location>
        <begin position="537"/>
        <end position="547"/>
    </location>
</feature>
<evidence type="ECO:0000256" key="2">
    <source>
        <dbReference type="SAM" id="MobiDB-lite"/>
    </source>
</evidence>
<feature type="region of interest" description="Disordered" evidence="2">
    <location>
        <begin position="732"/>
        <end position="752"/>
    </location>
</feature>
<feature type="compositionally biased region" description="Pro residues" evidence="2">
    <location>
        <begin position="891"/>
        <end position="900"/>
    </location>
</feature>
<evidence type="ECO:0000259" key="3">
    <source>
        <dbReference type="PROSITE" id="PS51205"/>
    </source>
</evidence>
<proteinExistence type="predicted"/>
<dbReference type="Pfam" id="PF02204">
    <property type="entry name" value="VPS9"/>
    <property type="match status" value="1"/>
</dbReference>
<feature type="compositionally biased region" description="Low complexity" evidence="2">
    <location>
        <begin position="343"/>
        <end position="353"/>
    </location>
</feature>
<reference evidence="4 5" key="1">
    <citation type="submission" date="2021-12" db="EMBL/GenBank/DDBJ databases">
        <title>High titer production of polyol ester of fatty acids by Rhodotorula paludigena BS15 towards product separation-free biomass refinery.</title>
        <authorList>
            <person name="Mano J."/>
            <person name="Ono H."/>
            <person name="Tanaka T."/>
            <person name="Naito K."/>
            <person name="Sushida H."/>
            <person name="Ike M."/>
            <person name="Tokuyasu K."/>
            <person name="Kitaoka M."/>
        </authorList>
    </citation>
    <scope>NUCLEOTIDE SEQUENCE [LARGE SCALE GENOMIC DNA]</scope>
    <source>
        <strain evidence="4 5">BS15</strain>
    </source>
</reference>
<dbReference type="GO" id="GO:0005829">
    <property type="term" value="C:cytosol"/>
    <property type="evidence" value="ECO:0007669"/>
    <property type="project" value="TreeGrafter"/>
</dbReference>
<dbReference type="EMBL" id="BQKY01000006">
    <property type="protein sequence ID" value="GJN90017.1"/>
    <property type="molecule type" value="Genomic_DNA"/>
</dbReference>
<dbReference type="InterPro" id="IPR003123">
    <property type="entry name" value="VPS9"/>
</dbReference>
<name>A0AAV5GKM8_9BASI</name>
<dbReference type="PROSITE" id="PS51205">
    <property type="entry name" value="VPS9"/>
    <property type="match status" value="1"/>
</dbReference>
<evidence type="ECO:0000313" key="5">
    <source>
        <dbReference type="Proteomes" id="UP001342314"/>
    </source>
</evidence>
<protein>
    <recommendedName>
        <fullName evidence="3">VPS9 domain-containing protein</fullName>
    </recommendedName>
</protein>
<dbReference type="SUPFAM" id="SSF109993">
    <property type="entry name" value="VPS9 domain"/>
    <property type="match status" value="1"/>
</dbReference>
<dbReference type="GO" id="GO:0005085">
    <property type="term" value="F:guanyl-nucleotide exchange factor activity"/>
    <property type="evidence" value="ECO:0007669"/>
    <property type="project" value="InterPro"/>
</dbReference>
<feature type="region of interest" description="Disordered" evidence="2">
    <location>
        <begin position="855"/>
        <end position="911"/>
    </location>
</feature>
<feature type="region of interest" description="Disordered" evidence="2">
    <location>
        <begin position="629"/>
        <end position="654"/>
    </location>
</feature>
<organism evidence="4 5">
    <name type="scientific">Rhodotorula paludigena</name>
    <dbReference type="NCBI Taxonomy" id="86838"/>
    <lineage>
        <taxon>Eukaryota</taxon>
        <taxon>Fungi</taxon>
        <taxon>Dikarya</taxon>
        <taxon>Basidiomycota</taxon>
        <taxon>Pucciniomycotina</taxon>
        <taxon>Microbotryomycetes</taxon>
        <taxon>Sporidiobolales</taxon>
        <taxon>Sporidiobolaceae</taxon>
        <taxon>Rhodotorula</taxon>
    </lineage>
</organism>
<dbReference type="PANTHER" id="PTHR23101:SF25">
    <property type="entry name" value="GTPASE-ACTIVATING PROTEIN AND VPS9 DOMAIN-CONTAINING PROTEIN 1"/>
    <property type="match status" value="1"/>
</dbReference>
<feature type="domain" description="VPS9" evidence="3">
    <location>
        <begin position="442"/>
        <end position="721"/>
    </location>
</feature>
<feature type="compositionally biased region" description="Low complexity" evidence="2">
    <location>
        <begin position="73"/>
        <end position="107"/>
    </location>
</feature>
<sequence length="1083" mass="111279">MASPAKDSPERAASLDLSSDKHSTALSRPSSRRSLKASDSASHNPLFAPTAERAGAGGAGQYAVYSPGKKRATVSGSSGFPSTTVSTSSPLSPSDGPLSASSTSSAAPSPPFVPTTSPFLPPLVSRPSNSTLPSPSGRQYARSVSQAKEQLQKQAIKAELQSLGLSGESAGSALVNKLADVGDEAELKGLQAVLAGGKVTMILPAEKLDANSQLTSGFLLDHLVLLDAPSSTSNTAHLAVERGFATLSGLRGVLTGDAAGDDSAASKPGSIDVPVLAVNNIIRRTSILDGLSSACRAHLRKSSKSIDGIDGESDVLGPLTEFAAKLGPQAKSSAGANAGGASGKASTAPPSTASVSLFGADPADLSDEYQDVMHEARLSLTRNLGSCPDPSAAADPDTTAVPSLEDFSQLEERVDASLEKLEDIVTSLLYDRLFAPPASRDLQEDENLASRIAALNVLELGLDHLGLELEDEEGLDGWEQQSRSARESLEDLAAAVGKQLNRLEDAHECVPSAKLAILVECHKVLVDGLSKLPPVPLKKELGDDKSSLSDQPAEVEMDDASSRSNSLPPSRPLSPPQGKATSGVDDELLKTPRAPLPGANRDVPEIKLPAPGRSDDLLEATSSSLFDLAAATPSSPPTSIFETKRRAPSTSSTAASSSADLILPLLIYSVVRANPPHLVSHLRFIQRFRSESLARGQSSFCATNFDAVVEFLNHVDMSSLGLSSQKVLSAAPSPSLAPSASSPPLSRPRAHTTQSLLRSRVSSTADSLVGTANSALTGVVDSSYRMLFGPKGISAAAPRSLDDVKSVLDGARGRARDSLPFRRSTSSRSIEVIAGLGARGRAGRAATLALDGDEKTAPPLTVLREGVDPDKDEESPDITPTVPNGTFSAGAPPPPLPPRAPASVAKDDSDARSVRSVSSFLNFRESTLGRALGEVRDGVVGAATGAASAATGAAGGSGGEGTGSLGGRLAGLPVLHRFGGGGTAATPAAALPANTSPTSSRRSTLLNPLHGVLPSPWSGATPSKAFRPSERFISLSSASELKLGEVQELLDEYKKLVAALQDAQAGHGAAVEGETKEAVAEGP</sequence>
<evidence type="ECO:0000256" key="1">
    <source>
        <dbReference type="SAM" id="Coils"/>
    </source>
</evidence>
<dbReference type="InterPro" id="IPR037191">
    <property type="entry name" value="VPS9_dom_sf"/>
</dbReference>
<dbReference type="AlphaFoldDB" id="A0AAV5GKM8"/>
<feature type="compositionally biased region" description="Low complexity" evidence="2">
    <location>
        <begin position="114"/>
        <end position="125"/>
    </location>
</feature>
<feature type="region of interest" description="Disordered" evidence="2">
    <location>
        <begin position="533"/>
        <end position="614"/>
    </location>
</feature>
<feature type="coiled-coil region" evidence="1">
    <location>
        <begin position="475"/>
        <end position="506"/>
    </location>
</feature>
<dbReference type="Gene3D" id="1.20.1050.80">
    <property type="entry name" value="VPS9 domain"/>
    <property type="match status" value="2"/>
</dbReference>
<feature type="region of interest" description="Disordered" evidence="2">
    <location>
        <begin position="330"/>
        <end position="353"/>
    </location>
</feature>
<keyword evidence="5" id="KW-1185">Reference proteome</keyword>
<dbReference type="PANTHER" id="PTHR23101">
    <property type="entry name" value="RAB GDP/GTP EXCHANGE FACTOR"/>
    <property type="match status" value="1"/>
</dbReference>
<dbReference type="GO" id="GO:0031267">
    <property type="term" value="F:small GTPase binding"/>
    <property type="evidence" value="ECO:0007669"/>
    <property type="project" value="TreeGrafter"/>
</dbReference>
<dbReference type="GO" id="GO:0030139">
    <property type="term" value="C:endocytic vesicle"/>
    <property type="evidence" value="ECO:0007669"/>
    <property type="project" value="TreeGrafter"/>
</dbReference>
<feature type="region of interest" description="Disordered" evidence="2">
    <location>
        <begin position="1"/>
        <end position="146"/>
    </location>
</feature>
<evidence type="ECO:0000313" key="4">
    <source>
        <dbReference type="EMBL" id="GJN90017.1"/>
    </source>
</evidence>
<gene>
    <name evidence="4" type="ORF">Rhopal_003012-T1</name>
</gene>
<keyword evidence="1" id="KW-0175">Coiled coil</keyword>
<dbReference type="Proteomes" id="UP001342314">
    <property type="component" value="Unassembled WGS sequence"/>
</dbReference>
<dbReference type="SMART" id="SM00167">
    <property type="entry name" value="VPS9"/>
    <property type="match status" value="1"/>
</dbReference>
<dbReference type="GO" id="GO:0016192">
    <property type="term" value="P:vesicle-mediated transport"/>
    <property type="evidence" value="ECO:0007669"/>
    <property type="project" value="InterPro"/>
</dbReference>